<organism evidence="1 2">
    <name type="scientific">Portunus trituberculatus</name>
    <name type="common">Swimming crab</name>
    <name type="synonym">Neptunus trituberculatus</name>
    <dbReference type="NCBI Taxonomy" id="210409"/>
    <lineage>
        <taxon>Eukaryota</taxon>
        <taxon>Metazoa</taxon>
        <taxon>Ecdysozoa</taxon>
        <taxon>Arthropoda</taxon>
        <taxon>Crustacea</taxon>
        <taxon>Multicrustacea</taxon>
        <taxon>Malacostraca</taxon>
        <taxon>Eumalacostraca</taxon>
        <taxon>Eucarida</taxon>
        <taxon>Decapoda</taxon>
        <taxon>Pleocyemata</taxon>
        <taxon>Brachyura</taxon>
        <taxon>Eubrachyura</taxon>
        <taxon>Portunoidea</taxon>
        <taxon>Portunidae</taxon>
        <taxon>Portuninae</taxon>
        <taxon>Portunus</taxon>
    </lineage>
</organism>
<dbReference type="AlphaFoldDB" id="A0A5B7HT41"/>
<dbReference type="Proteomes" id="UP000324222">
    <property type="component" value="Unassembled WGS sequence"/>
</dbReference>
<dbReference type="EMBL" id="VSRR010035719">
    <property type="protein sequence ID" value="MPC72939.1"/>
    <property type="molecule type" value="Genomic_DNA"/>
</dbReference>
<evidence type="ECO:0000313" key="1">
    <source>
        <dbReference type="EMBL" id="MPC72939.1"/>
    </source>
</evidence>
<sequence length="63" mass="7233">MTERIYVSGSGSTPSDFHPLIHTTHSSHLHLPTHYTFPLLKSTYRYASVLHSHPRTLLAKRYS</sequence>
<gene>
    <name evidence="1" type="ORF">E2C01_067253</name>
</gene>
<comment type="caution">
    <text evidence="1">The sequence shown here is derived from an EMBL/GenBank/DDBJ whole genome shotgun (WGS) entry which is preliminary data.</text>
</comment>
<evidence type="ECO:0000313" key="2">
    <source>
        <dbReference type="Proteomes" id="UP000324222"/>
    </source>
</evidence>
<keyword evidence="2" id="KW-1185">Reference proteome</keyword>
<proteinExistence type="predicted"/>
<name>A0A5B7HT41_PORTR</name>
<protein>
    <submittedName>
        <fullName evidence="1">Uncharacterized protein</fullName>
    </submittedName>
</protein>
<accession>A0A5B7HT41</accession>
<reference evidence="1 2" key="1">
    <citation type="submission" date="2019-05" db="EMBL/GenBank/DDBJ databases">
        <title>Another draft genome of Portunus trituberculatus and its Hox gene families provides insights of decapod evolution.</title>
        <authorList>
            <person name="Jeong J.-H."/>
            <person name="Song I."/>
            <person name="Kim S."/>
            <person name="Choi T."/>
            <person name="Kim D."/>
            <person name="Ryu S."/>
            <person name="Kim W."/>
        </authorList>
    </citation>
    <scope>NUCLEOTIDE SEQUENCE [LARGE SCALE GENOMIC DNA]</scope>
    <source>
        <tissue evidence="1">Muscle</tissue>
    </source>
</reference>